<accession>A0AAE2PXD4</accession>
<dbReference type="Proteomes" id="UP000610293">
    <property type="component" value="Unassembled WGS sequence"/>
</dbReference>
<name>A0AAE2PXD4_PSEFL</name>
<reference evidence="1" key="1">
    <citation type="journal article" date="2020" name="FEMS Microbiol. Ecol.">
        <title>Temporal dynamics of bacterial communities during seed development and maturation.</title>
        <authorList>
            <person name="Chesneau G."/>
            <person name="Torres-Cortes G."/>
            <person name="Briand M."/>
            <person name="Darrasse A."/>
            <person name="Preveaux A."/>
            <person name="Marais C."/>
            <person name="Jacques M.A."/>
            <person name="Shade A."/>
            <person name="Barret M."/>
        </authorList>
    </citation>
    <scope>NUCLEOTIDE SEQUENCE</scope>
    <source>
        <strain evidence="1">CFBP13533</strain>
    </source>
</reference>
<evidence type="ECO:0000313" key="2">
    <source>
        <dbReference type="Proteomes" id="UP000610293"/>
    </source>
</evidence>
<dbReference type="EMBL" id="JACYNJ010000005">
    <property type="protein sequence ID" value="MBD8269850.1"/>
    <property type="molecule type" value="Genomic_DNA"/>
</dbReference>
<proteinExistence type="predicted"/>
<dbReference type="AlphaFoldDB" id="A0AAE2PXD4"/>
<gene>
    <name evidence="1" type="ORF">IFU03_08750</name>
</gene>
<protein>
    <submittedName>
        <fullName evidence="1">TIGR04141 family sporadically distributed protein</fullName>
    </submittedName>
</protein>
<dbReference type="Pfam" id="PF19614">
    <property type="entry name" value="DUF6119"/>
    <property type="match status" value="1"/>
</dbReference>
<sequence>MLIGSTVATASSYSAASARKIKKERKEKLSIYLAKNPKTADFDLLKLENSNPPIELDISGLETAKLYIKKEPPKHSPPWTQLFTSRTEVPFDAFGSSSSVGAVLCITAHQNKFLLTFGTGFHLLQEEEIERDFGLRVTLNSVDPDKLRSLDKSSYDHNPLNSRTQSTKEVDIFDLHIDSDLEMLYAVTGISTVELFGSHVTGRDALTVITNAGLNELEKILGEALNRYKQKLPDSFEWVDNVNKVRDHDDINILDLELEKILCGPDLSCLWLGEPEIVDWEEQIGYSFDLYARSERYAVLELPQLLSYLNSKSLPISVESLKHTSIHVNNSQYHAIKSWSAYKCLYAELKYGADQFILRSSTWYKVNSDFLTAVDASLSTLETYKHCFPIYNEDREEDYNQALTSDPLFELLDKKNIKIGGAYDKLEFCDLVRGGKDLIHVKYYRSSSTLSHLFSQGCVSAEAFVRDAEFRKKLNSKLPQSLQLADPIPRPDPASYKIVYAIATTKKLPLELPFFSKVTLKNALKVLRGLNYSVEIIAIDIDPVLRLRKKYKPNQ</sequence>
<dbReference type="InterPro" id="IPR026487">
    <property type="entry name" value="CHP04141"/>
</dbReference>
<dbReference type="NCBIfam" id="TIGR04141">
    <property type="entry name" value="TIGR04141 family sporadically distributed protein"/>
    <property type="match status" value="1"/>
</dbReference>
<evidence type="ECO:0000313" key="1">
    <source>
        <dbReference type="EMBL" id="MBD8269850.1"/>
    </source>
</evidence>
<comment type="caution">
    <text evidence="1">The sequence shown here is derived from an EMBL/GenBank/DDBJ whole genome shotgun (WGS) entry which is preliminary data.</text>
</comment>
<dbReference type="RefSeq" id="WP_191955747.1">
    <property type="nucleotide sequence ID" value="NZ_JACYNJ010000005.1"/>
</dbReference>
<organism evidence="1 2">
    <name type="scientific">Pseudomonas fluorescens</name>
    <dbReference type="NCBI Taxonomy" id="294"/>
    <lineage>
        <taxon>Bacteria</taxon>
        <taxon>Pseudomonadati</taxon>
        <taxon>Pseudomonadota</taxon>
        <taxon>Gammaproteobacteria</taxon>
        <taxon>Pseudomonadales</taxon>
        <taxon>Pseudomonadaceae</taxon>
        <taxon>Pseudomonas</taxon>
    </lineage>
</organism>